<protein>
    <submittedName>
        <fullName evidence="1">Uncharacterized protein</fullName>
    </submittedName>
</protein>
<reference evidence="1 2" key="2">
    <citation type="journal article" date="2022" name="Mol. Ecol. Resour.">
        <title>The genomes of chicory, endive, great burdock and yacon provide insights into Asteraceae paleo-polyploidization history and plant inulin production.</title>
        <authorList>
            <person name="Fan W."/>
            <person name="Wang S."/>
            <person name="Wang H."/>
            <person name="Wang A."/>
            <person name="Jiang F."/>
            <person name="Liu H."/>
            <person name="Zhao H."/>
            <person name="Xu D."/>
            <person name="Zhang Y."/>
        </authorList>
    </citation>
    <scope>NUCLEOTIDE SEQUENCE [LARGE SCALE GENOMIC DNA]</scope>
    <source>
        <strain evidence="2">cv. Niubang</strain>
    </source>
</reference>
<keyword evidence="2" id="KW-1185">Reference proteome</keyword>
<name>A0ACB9C2U2_ARCLA</name>
<accession>A0ACB9C2U2</accession>
<dbReference type="EMBL" id="CM042051">
    <property type="protein sequence ID" value="KAI3728642.1"/>
    <property type="molecule type" value="Genomic_DNA"/>
</dbReference>
<organism evidence="1 2">
    <name type="scientific">Arctium lappa</name>
    <name type="common">Greater burdock</name>
    <name type="synonym">Lappa major</name>
    <dbReference type="NCBI Taxonomy" id="4217"/>
    <lineage>
        <taxon>Eukaryota</taxon>
        <taxon>Viridiplantae</taxon>
        <taxon>Streptophyta</taxon>
        <taxon>Embryophyta</taxon>
        <taxon>Tracheophyta</taxon>
        <taxon>Spermatophyta</taxon>
        <taxon>Magnoliopsida</taxon>
        <taxon>eudicotyledons</taxon>
        <taxon>Gunneridae</taxon>
        <taxon>Pentapetalae</taxon>
        <taxon>asterids</taxon>
        <taxon>campanulids</taxon>
        <taxon>Asterales</taxon>
        <taxon>Asteraceae</taxon>
        <taxon>Carduoideae</taxon>
        <taxon>Cardueae</taxon>
        <taxon>Arctiinae</taxon>
        <taxon>Arctium</taxon>
    </lineage>
</organism>
<reference evidence="2" key="1">
    <citation type="journal article" date="2022" name="Mol. Ecol. Resour.">
        <title>The genomes of chicory, endive, great burdock and yacon provide insights into Asteraceae palaeo-polyploidization history and plant inulin production.</title>
        <authorList>
            <person name="Fan W."/>
            <person name="Wang S."/>
            <person name="Wang H."/>
            <person name="Wang A."/>
            <person name="Jiang F."/>
            <person name="Liu H."/>
            <person name="Zhao H."/>
            <person name="Xu D."/>
            <person name="Zhang Y."/>
        </authorList>
    </citation>
    <scope>NUCLEOTIDE SEQUENCE [LARGE SCALE GENOMIC DNA]</scope>
    <source>
        <strain evidence="2">cv. Niubang</strain>
    </source>
</reference>
<gene>
    <name evidence="1" type="ORF">L6452_17281</name>
</gene>
<sequence>MGMKEWKFRGNRDLKTASAFSIKRVLDDVKRNLDQSDGRPIIPLSHGDPSSFSCFRTTQVAEDAVVDALRSAKFNGYAPKGGSLQARRSIAEYLSRNLPYKLSSEDVYVTLGAKQAIEVVLSVLSRPGANVLFPRPGYPAYEAHAVLNHLEVRHFDLLQEKGWEVDLNGLESLVDDKTVAMVIINPGNPCGNVFTCDHLQKIAETARRMGILVIADEAYAHLTFGTNPYVPMGIFGNIAPVLTLGTLSKRWLVPGWRLGWIARNDPDGIFEEHGVVECIKRSLNTNTEAATFIQAAVPQILENTTDDFFVKTINTLREDADMCYEWLKDIPCFTCLEKPQGSLFLMVKLDFSQLQGINDDMEFCSKLAKEESVLLLPGFVLGLKNWVRVTFAIEPSALEDGLARIKSFCMRHANKQSNRDICLLI</sequence>
<comment type="caution">
    <text evidence="1">The sequence shown here is derived from an EMBL/GenBank/DDBJ whole genome shotgun (WGS) entry which is preliminary data.</text>
</comment>
<proteinExistence type="predicted"/>
<evidence type="ECO:0000313" key="2">
    <source>
        <dbReference type="Proteomes" id="UP001055879"/>
    </source>
</evidence>
<dbReference type="Proteomes" id="UP001055879">
    <property type="component" value="Linkage Group LG05"/>
</dbReference>
<evidence type="ECO:0000313" key="1">
    <source>
        <dbReference type="EMBL" id="KAI3728642.1"/>
    </source>
</evidence>